<dbReference type="AlphaFoldDB" id="A0ABD5AHK8"/>
<evidence type="ECO:0000313" key="1">
    <source>
        <dbReference type="EMBL" id="MDP9802054.1"/>
    </source>
</evidence>
<dbReference type="Pfam" id="PF20137">
    <property type="entry name" value="BubE"/>
    <property type="match status" value="1"/>
</dbReference>
<evidence type="ECO:0000313" key="2">
    <source>
        <dbReference type="Proteomes" id="UP001240164"/>
    </source>
</evidence>
<organism evidence="1 2">
    <name type="scientific">Acinetobacter calcoaceticus</name>
    <dbReference type="NCBI Taxonomy" id="471"/>
    <lineage>
        <taxon>Bacteria</taxon>
        <taxon>Pseudomonadati</taxon>
        <taxon>Pseudomonadota</taxon>
        <taxon>Gammaproteobacteria</taxon>
        <taxon>Moraxellales</taxon>
        <taxon>Moraxellaceae</taxon>
        <taxon>Acinetobacter</taxon>
        <taxon>Acinetobacter calcoaceticus/baumannii complex</taxon>
    </lineage>
</organism>
<evidence type="ECO:0008006" key="3">
    <source>
        <dbReference type="Google" id="ProtNLM"/>
    </source>
</evidence>
<sequence length="92" mass="10780">MKVQYFEGGMYVHMCPACGHFHYIPVEHPFSNGNQWFFNGSLEKPTFNPSISIIGRCHYFIEEGFIEYYLNCKHHLAGQKLELPELKIKNNL</sequence>
<dbReference type="InterPro" id="IPR045384">
    <property type="entry name" value="DUF6527"/>
</dbReference>
<gene>
    <name evidence="1" type="ORF">J2771_000308</name>
</gene>
<dbReference type="EMBL" id="JAUSQP010000001">
    <property type="protein sequence ID" value="MDP9802054.1"/>
    <property type="molecule type" value="Genomic_DNA"/>
</dbReference>
<accession>A0ABD5AHK8</accession>
<protein>
    <recommendedName>
        <fullName evidence="3">Anaerobic dehydrogenase</fullName>
    </recommendedName>
</protein>
<comment type="caution">
    <text evidence="1">The sequence shown here is derived from an EMBL/GenBank/DDBJ whole genome shotgun (WGS) entry which is preliminary data.</text>
</comment>
<name>A0ABD5AHK8_ACICA</name>
<proteinExistence type="predicted"/>
<reference evidence="1 2" key="1">
    <citation type="submission" date="2023-07" db="EMBL/GenBank/DDBJ databases">
        <title>Sorghum-associated microbial communities from plants grown in Nebraska, USA.</title>
        <authorList>
            <person name="Schachtman D."/>
        </authorList>
    </citation>
    <scope>NUCLEOTIDE SEQUENCE [LARGE SCALE GENOMIC DNA]</scope>
    <source>
        <strain evidence="1 2">CC146</strain>
    </source>
</reference>
<dbReference type="RefSeq" id="WP_307009272.1">
    <property type="nucleotide sequence ID" value="NZ_JAUSQP010000001.1"/>
</dbReference>
<dbReference type="Proteomes" id="UP001240164">
    <property type="component" value="Unassembled WGS sequence"/>
</dbReference>